<dbReference type="InterPro" id="IPR013106">
    <property type="entry name" value="Ig_V-set"/>
</dbReference>
<dbReference type="Proteomes" id="UP000316079">
    <property type="component" value="Unassembled WGS sequence"/>
</dbReference>
<evidence type="ECO:0000259" key="4">
    <source>
        <dbReference type="PROSITE" id="PS50835"/>
    </source>
</evidence>
<feature type="signal peptide" evidence="3">
    <location>
        <begin position="1"/>
        <end position="16"/>
    </location>
</feature>
<evidence type="ECO:0000313" key="5">
    <source>
        <dbReference type="EMBL" id="TRY57910.1"/>
    </source>
</evidence>
<dbReference type="OrthoDB" id="9049585at2759"/>
<dbReference type="InterPro" id="IPR007110">
    <property type="entry name" value="Ig-like_dom"/>
</dbReference>
<dbReference type="PROSITE" id="PS50835">
    <property type="entry name" value="IG_LIKE"/>
    <property type="match status" value="1"/>
</dbReference>
<dbReference type="GO" id="GO:0002376">
    <property type="term" value="P:immune system process"/>
    <property type="evidence" value="ECO:0007669"/>
    <property type="project" value="UniProtKB-KW"/>
</dbReference>
<evidence type="ECO:0000256" key="1">
    <source>
        <dbReference type="ARBA" id="ARBA00022729"/>
    </source>
</evidence>
<dbReference type="Gene3D" id="2.60.40.10">
    <property type="entry name" value="Immunoglobulins"/>
    <property type="match status" value="1"/>
</dbReference>
<keyword evidence="1 3" id="KW-0732">Signal</keyword>
<dbReference type="PANTHER" id="PTHR23268:SF102">
    <property type="entry name" value="IMMUNOGLOBULIN V-SET DOMAIN-CONTAINING PROTEIN"/>
    <property type="match status" value="1"/>
</dbReference>
<reference evidence="5 6" key="1">
    <citation type="journal article" date="2019" name="Sci. Data">
        <title>Hybrid genome assembly and annotation of Danionella translucida.</title>
        <authorList>
            <person name="Kadobianskyi M."/>
            <person name="Schulze L."/>
            <person name="Schuelke M."/>
            <person name="Judkewitz B."/>
        </authorList>
    </citation>
    <scope>NUCLEOTIDE SEQUENCE [LARGE SCALE GENOMIC DNA]</scope>
    <source>
        <strain evidence="5 6">Bolton</strain>
    </source>
</reference>
<feature type="chain" id="PRO_5022057029" description="Ig-like domain-containing protein" evidence="3">
    <location>
        <begin position="17"/>
        <end position="125"/>
    </location>
</feature>
<dbReference type="CDD" id="cd00099">
    <property type="entry name" value="IgV"/>
    <property type="match status" value="1"/>
</dbReference>
<dbReference type="PANTHER" id="PTHR23268">
    <property type="entry name" value="T-CELL RECEPTOR BETA CHAIN"/>
    <property type="match status" value="1"/>
</dbReference>
<comment type="caution">
    <text evidence="5">The sequence shown here is derived from an EMBL/GenBank/DDBJ whole genome shotgun (WGS) entry which is preliminary data.</text>
</comment>
<gene>
    <name evidence="5" type="ORF">DNTS_014424</name>
</gene>
<dbReference type="SUPFAM" id="SSF48726">
    <property type="entry name" value="Immunoglobulin"/>
    <property type="match status" value="1"/>
</dbReference>
<keyword evidence="6" id="KW-1185">Reference proteome</keyword>
<dbReference type="InterPro" id="IPR036179">
    <property type="entry name" value="Ig-like_dom_sf"/>
</dbReference>
<protein>
    <recommendedName>
        <fullName evidence="4">Ig-like domain-containing protein</fullName>
    </recommendedName>
</protein>
<evidence type="ECO:0000256" key="3">
    <source>
        <dbReference type="SAM" id="SignalP"/>
    </source>
</evidence>
<dbReference type="SMART" id="SM00406">
    <property type="entry name" value="IGv"/>
    <property type="match status" value="1"/>
</dbReference>
<dbReference type="EMBL" id="SRMA01027219">
    <property type="protein sequence ID" value="TRY57910.1"/>
    <property type="molecule type" value="Genomic_DNA"/>
</dbReference>
<dbReference type="AlphaFoldDB" id="A0A553MXK2"/>
<dbReference type="Pfam" id="PF07686">
    <property type="entry name" value="V-set"/>
    <property type="match status" value="1"/>
</dbReference>
<evidence type="ECO:0000313" key="6">
    <source>
        <dbReference type="Proteomes" id="UP000316079"/>
    </source>
</evidence>
<feature type="domain" description="Ig-like" evidence="4">
    <location>
        <begin position="11"/>
        <end position="115"/>
    </location>
</feature>
<organism evidence="5 6">
    <name type="scientific">Danionella cerebrum</name>
    <dbReference type="NCBI Taxonomy" id="2873325"/>
    <lineage>
        <taxon>Eukaryota</taxon>
        <taxon>Metazoa</taxon>
        <taxon>Chordata</taxon>
        <taxon>Craniata</taxon>
        <taxon>Vertebrata</taxon>
        <taxon>Euteleostomi</taxon>
        <taxon>Actinopterygii</taxon>
        <taxon>Neopterygii</taxon>
        <taxon>Teleostei</taxon>
        <taxon>Ostariophysi</taxon>
        <taxon>Cypriniformes</taxon>
        <taxon>Danionidae</taxon>
        <taxon>Danioninae</taxon>
        <taxon>Danionella</taxon>
    </lineage>
</organism>
<evidence type="ECO:0000256" key="2">
    <source>
        <dbReference type="ARBA" id="ARBA00022859"/>
    </source>
</evidence>
<sequence>MFHFLIFLLLPPLDTGLKQSSDLFKTKDQNVTIWCSQIGTSFNSMYWFRQTRIEPLEQIVYVYVELKTWENSFDQRASAERKGSSLELTLFHLQSSDSGIYYCAKQDAHQSNTVCNLNKNSRLGP</sequence>
<dbReference type="InterPro" id="IPR013783">
    <property type="entry name" value="Ig-like_fold"/>
</dbReference>
<dbReference type="GO" id="GO:0007166">
    <property type="term" value="P:cell surface receptor signaling pathway"/>
    <property type="evidence" value="ECO:0007669"/>
    <property type="project" value="TreeGrafter"/>
</dbReference>
<dbReference type="InterPro" id="IPR050413">
    <property type="entry name" value="TCR_beta_variable"/>
</dbReference>
<accession>A0A553MXK2</accession>
<name>A0A553MXK2_9TELE</name>
<keyword evidence="2" id="KW-0391">Immunity</keyword>
<dbReference type="GO" id="GO:0005886">
    <property type="term" value="C:plasma membrane"/>
    <property type="evidence" value="ECO:0007669"/>
    <property type="project" value="TreeGrafter"/>
</dbReference>
<proteinExistence type="predicted"/>